<protein>
    <submittedName>
        <fullName evidence="1">Uncharacterized protein</fullName>
    </submittedName>
</protein>
<evidence type="ECO:0000313" key="2">
    <source>
        <dbReference type="Proteomes" id="UP001489719"/>
    </source>
</evidence>
<comment type="caution">
    <text evidence="1">The sequence shown here is derived from an EMBL/GenBank/DDBJ whole genome shotgun (WGS) entry which is preliminary data.</text>
</comment>
<dbReference type="EMBL" id="MU970148">
    <property type="protein sequence ID" value="KAK9320036.1"/>
    <property type="molecule type" value="Genomic_DNA"/>
</dbReference>
<dbReference type="Proteomes" id="UP001489719">
    <property type="component" value="Unassembled WGS sequence"/>
</dbReference>
<sequence>MAPPIGFVSTREDAAARVAYLFSETVLSVQPNLKASPSVGFQHALDRMVHHKVRGIVAKRGTLPSIYSVRHNADPFLTVVEELGKTPFVSVTAPSSTLPAAITHLAKLAKFPVVIHVSMSRSFADFSEIISLRQLGFTLIQSFSLQEAQDLAIASHILATRIGKGVIHFFHQHEGEETPIPFEKVSKLDNVVYRSARVYGVGAENVVDNKGHWDNTAGDVSSESAMDRTIVDETNIDQRNLIHDLTRVDYTTAAGLFQATEAVFDIIRVALGRTYKAFDYHGAGNADTALLIFGSSAKDFITAIRQADSGNIYSKVGVITVRIYRPWSAEKLLATIPQSVKRLGVLEQIHRQTTKWGPVLLDVISSLNSDLSTTTAIPVVVGYQLGYLDNKTIGQALRGISQNIQSKTPIQNLLVGGPVSHDVDLEYHLSQPELETAYSKMLFNVFGARLSILNSLDSNESGIPQTISSNPEYGFGAYLAKEEEKEVFVSKLQKAINANVFTNQETKNLVLRWLLLNRESSSTLSEVGAELISSLESDGSEIACEFLKDKAFFLGTTSWIIGSDAWSYDPGTSGVHNVIASGKNVNVLIIDSQPYTARATTDVSRRKKDIGLYAMNYSNSYVASIAVYSSYTQALQALIEADKFAGPSIVIAYLPYNEETDSALNVLQETKKAVDSGYWPLYRWDPRPDDSGLPNFQLDSQALKKELKDFLERENHLAQLARRVPIFGENIAGSYGSNLRSQQRRKAKDAYSKLIDSLTGPPLTILFASDGGTAENLAKRLHRRAKGRGLGAVVMAMDDFLVEDLVAEENLVIVTSTAGQGEFPQNGRKFWETIKSSTDLNLTSVHYAVFGLGDSHYWPRKQDAVYYNKPSKDLNYRLEILGAKRIVGLGLGNIQDPDGHETAYLVWEIQLWKALGVDGVGVFVDESPPATNEDIKIQSNYLRGTIVEGLNDETTGGISASDFQVAKFHGVYLQDDRDIREHRKASGLEPAYSFMIRVRMPAGISTPAQWLAIDQIADENGNHTFKITTRGTYQLHGVIKKNLKSAVKAINAALLDTIAACGDANRNLVCAGLPYNHSLHKELTSYARDLSEHLLPRMTAYHEIWLTDGNDEKKLVAGNATVDFEPLYGASYLPRKFKIAIAMPPHNDVDVFAHDVGLIAIVDAEGKLAGFNVLAGGGMGVTHNNKKTYPRTGSLLGYVKKEDVVVVCEKIMLIQRDNGDRKARNQARLQYTIDHMGIDVFRQKTEEILGFKFEEAHAFRFESNIDHFGWVKDERGLNHFTMFVENGRIQDTPDVRIKAGLREIALAMKSGGEFRLTGNQHVILSNIAEKDMPAVTRLIAEYKLDNLRHSGLRLSSSACVGFPTCGVAIAESERYLPIFISKLESYLEELGLRHDSVILRMTGCPNGCVRPWLAEVAMVGKAYGAYNLMLGGGYDGQRLNKLYRSSVNEEQALELLKPLFKRWALERREGEHFGDFLIRAGVIKPTLEGKKFHDDVAEEDDE</sequence>
<reference evidence="2" key="1">
    <citation type="journal article" date="2024" name="Front. Bioeng. Biotechnol.">
        <title>Genome-scale model development and genomic sequencing of the oleaginous clade Lipomyces.</title>
        <authorList>
            <person name="Czajka J.J."/>
            <person name="Han Y."/>
            <person name="Kim J."/>
            <person name="Mondo S.J."/>
            <person name="Hofstad B.A."/>
            <person name="Robles A."/>
            <person name="Haridas S."/>
            <person name="Riley R."/>
            <person name="LaButti K."/>
            <person name="Pangilinan J."/>
            <person name="Andreopoulos W."/>
            <person name="Lipzen A."/>
            <person name="Yan J."/>
            <person name="Wang M."/>
            <person name="Ng V."/>
            <person name="Grigoriev I.V."/>
            <person name="Spatafora J.W."/>
            <person name="Magnuson J.K."/>
            <person name="Baker S.E."/>
            <person name="Pomraning K.R."/>
        </authorList>
    </citation>
    <scope>NUCLEOTIDE SEQUENCE [LARGE SCALE GENOMIC DNA]</scope>
    <source>
        <strain evidence="2">CBS 10300</strain>
    </source>
</reference>
<gene>
    <name evidence="1" type="ORF">V1517DRAFT_330653</name>
</gene>
<organism evidence="1 2">
    <name type="scientific">Lipomyces orientalis</name>
    <dbReference type="NCBI Taxonomy" id="1233043"/>
    <lineage>
        <taxon>Eukaryota</taxon>
        <taxon>Fungi</taxon>
        <taxon>Dikarya</taxon>
        <taxon>Ascomycota</taxon>
        <taxon>Saccharomycotina</taxon>
        <taxon>Lipomycetes</taxon>
        <taxon>Lipomycetales</taxon>
        <taxon>Lipomycetaceae</taxon>
        <taxon>Lipomyces</taxon>
    </lineage>
</organism>
<proteinExistence type="predicted"/>
<accession>A0ACC3TGN2</accession>
<evidence type="ECO:0000313" key="1">
    <source>
        <dbReference type="EMBL" id="KAK9320036.1"/>
    </source>
</evidence>
<keyword evidence="2" id="KW-1185">Reference proteome</keyword>
<name>A0ACC3TGN2_9ASCO</name>